<dbReference type="PANTHER" id="PTHR43787">
    <property type="entry name" value="FEMO COFACTOR BIOSYNTHESIS PROTEIN NIFB-RELATED"/>
    <property type="match status" value="1"/>
</dbReference>
<accession>A0A9Q7EX64</accession>
<dbReference type="GO" id="GO:0051539">
    <property type="term" value="F:4 iron, 4 sulfur cluster binding"/>
    <property type="evidence" value="ECO:0007669"/>
    <property type="project" value="UniProtKB-KW"/>
</dbReference>
<evidence type="ECO:0000256" key="1">
    <source>
        <dbReference type="ARBA" id="ARBA00001966"/>
    </source>
</evidence>
<dbReference type="AlphaFoldDB" id="A0A9Q7EX64"/>
<evidence type="ECO:0000256" key="5">
    <source>
        <dbReference type="ARBA" id="ARBA00023004"/>
    </source>
</evidence>
<evidence type="ECO:0000256" key="4">
    <source>
        <dbReference type="ARBA" id="ARBA00022723"/>
    </source>
</evidence>
<dbReference type="InterPro" id="IPR013785">
    <property type="entry name" value="Aldolase_TIM"/>
</dbReference>
<reference evidence="9" key="1">
    <citation type="submission" date="2021-04" db="EMBL/GenBank/DDBJ databases">
        <title>A novel Synergistetes isolate from a pyrite-forming mixed culture.</title>
        <authorList>
            <person name="Bunk B."/>
            <person name="Sproer C."/>
            <person name="Spring S."/>
            <person name="Pester M."/>
        </authorList>
    </citation>
    <scope>NUCLEOTIDE SEQUENCE [LARGE SCALE GENOMIC DNA]</scope>
    <source>
        <strain evidence="9">J.5.4.2-T.3.5.2</strain>
    </source>
</reference>
<dbReference type="InterPro" id="IPR040084">
    <property type="entry name" value="GTPase_Obg"/>
</dbReference>
<dbReference type="CDD" id="cd01335">
    <property type="entry name" value="Radical_SAM"/>
    <property type="match status" value="1"/>
</dbReference>
<organism evidence="8 9">
    <name type="scientific">Aminithiophilus ramosus</name>
    <dbReference type="NCBI Taxonomy" id="3029084"/>
    <lineage>
        <taxon>Bacteria</taxon>
        <taxon>Thermotogati</taxon>
        <taxon>Synergistota</taxon>
        <taxon>Synergistia</taxon>
        <taxon>Synergistales</taxon>
        <taxon>Aminithiophilaceae</taxon>
        <taxon>Aminithiophilus</taxon>
    </lineage>
</organism>
<dbReference type="InterPro" id="IPR007197">
    <property type="entry name" value="rSAM"/>
</dbReference>
<protein>
    <submittedName>
        <fullName evidence="8">Radical SAM protein</fullName>
    </submittedName>
</protein>
<evidence type="ECO:0000313" key="8">
    <source>
        <dbReference type="EMBL" id="QTX33848.1"/>
    </source>
</evidence>
<dbReference type="GO" id="GO:0046872">
    <property type="term" value="F:metal ion binding"/>
    <property type="evidence" value="ECO:0007669"/>
    <property type="project" value="UniProtKB-KW"/>
</dbReference>
<keyword evidence="4" id="KW-0479">Metal-binding</keyword>
<dbReference type="PANTHER" id="PTHR43787:SF11">
    <property type="entry name" value="UPF0026 PROTEIN SLR1464"/>
    <property type="match status" value="1"/>
</dbReference>
<dbReference type="Pfam" id="PF04055">
    <property type="entry name" value="Radical_SAM"/>
    <property type="match status" value="1"/>
</dbReference>
<dbReference type="Proteomes" id="UP000671879">
    <property type="component" value="Chromosome"/>
</dbReference>
<gene>
    <name evidence="8" type="ORF">KAR29_13640</name>
</gene>
<evidence type="ECO:0000313" key="9">
    <source>
        <dbReference type="Proteomes" id="UP000671879"/>
    </source>
</evidence>
<dbReference type="GO" id="GO:0003824">
    <property type="term" value="F:catalytic activity"/>
    <property type="evidence" value="ECO:0007669"/>
    <property type="project" value="InterPro"/>
</dbReference>
<keyword evidence="6" id="KW-0411">Iron-sulfur</keyword>
<comment type="cofactor">
    <cofactor evidence="1">
        <name>[4Fe-4S] cluster</name>
        <dbReference type="ChEBI" id="CHEBI:49883"/>
    </cofactor>
</comment>
<dbReference type="SUPFAM" id="SSF102114">
    <property type="entry name" value="Radical SAM enzymes"/>
    <property type="match status" value="1"/>
</dbReference>
<name>A0A9Q7EX64_9BACT</name>
<feature type="domain" description="Radical SAM core" evidence="7">
    <location>
        <begin position="10"/>
        <end position="236"/>
    </location>
</feature>
<keyword evidence="2" id="KW-0004">4Fe-4S</keyword>
<dbReference type="PROSITE" id="PS51918">
    <property type="entry name" value="RADICAL_SAM"/>
    <property type="match status" value="1"/>
</dbReference>
<evidence type="ECO:0000256" key="6">
    <source>
        <dbReference type="ARBA" id="ARBA00023014"/>
    </source>
</evidence>
<keyword evidence="5" id="KW-0408">Iron</keyword>
<dbReference type="KEGG" id="aram:KAR29_13640"/>
<dbReference type="InterPro" id="IPR058240">
    <property type="entry name" value="rSAM_sf"/>
</dbReference>
<proteinExistence type="predicted"/>
<dbReference type="SFLD" id="SFLDS00029">
    <property type="entry name" value="Radical_SAM"/>
    <property type="match status" value="1"/>
</dbReference>
<dbReference type="Gene3D" id="3.20.20.70">
    <property type="entry name" value="Aldolase class I"/>
    <property type="match status" value="1"/>
</dbReference>
<evidence type="ECO:0000259" key="7">
    <source>
        <dbReference type="PROSITE" id="PS51918"/>
    </source>
</evidence>
<keyword evidence="3" id="KW-0949">S-adenosyl-L-methionine</keyword>
<dbReference type="EMBL" id="CP072943">
    <property type="protein sequence ID" value="QTX33848.1"/>
    <property type="molecule type" value="Genomic_DNA"/>
</dbReference>
<evidence type="ECO:0000256" key="3">
    <source>
        <dbReference type="ARBA" id="ARBA00022691"/>
    </source>
</evidence>
<evidence type="ECO:0000256" key="2">
    <source>
        <dbReference type="ARBA" id="ARBA00022485"/>
    </source>
</evidence>
<keyword evidence="9" id="KW-1185">Reference proteome</keyword>
<sequence length="318" mass="34840">MPVFGPVPSRRLGRSLGINTIPPKVCSYACRYCQLGQALTMTTERRPFYATEDLVDEVARNLKRLKRQEETVDYLAFVPDGEPTLDIGLGETARALKVFSIPLAVIANASLIADRTVREELSLFDWVSLKVDAATEGLWRALDRPHGALAFEAIIDGLGIFSASYGGHLETETMLVAGRNDGDEALEDLASLLASMAPSVCRLSSPTRPPACGDVTCCDEERLAAATAILRGKGLDVRLLNAYEGNDFVRTGDTREALLAILSVHPMREEALSLFLADAKDGTAVLRRALEEKDLLITSWRGATFYVRNLRKAAEERR</sequence>
<dbReference type="SFLD" id="SFLDG01083">
    <property type="entry name" value="Uncharacterised_Radical_SAM_Su"/>
    <property type="match status" value="1"/>
</dbReference>